<accession>A0ABW2Z8C8</accession>
<dbReference type="Gene3D" id="2.60.40.10">
    <property type="entry name" value="Immunoglobulins"/>
    <property type="match status" value="1"/>
</dbReference>
<reference evidence="3" key="1">
    <citation type="journal article" date="2019" name="Int. J. Syst. Evol. Microbiol.">
        <title>The Global Catalogue of Microorganisms (GCM) 10K type strain sequencing project: providing services to taxonomists for standard genome sequencing and annotation.</title>
        <authorList>
            <consortium name="The Broad Institute Genomics Platform"/>
            <consortium name="The Broad Institute Genome Sequencing Center for Infectious Disease"/>
            <person name="Wu L."/>
            <person name="Ma J."/>
        </authorList>
    </citation>
    <scope>NUCLEOTIDE SEQUENCE [LARGE SCALE GENOMIC DNA]</scope>
    <source>
        <strain evidence="3">CCUG 60022</strain>
    </source>
</reference>
<evidence type="ECO:0000313" key="2">
    <source>
        <dbReference type="EMBL" id="MFD0762866.1"/>
    </source>
</evidence>
<gene>
    <name evidence="2" type="ORF">ACFQZW_12310</name>
</gene>
<dbReference type="RefSeq" id="WP_386783379.1">
    <property type="nucleotide sequence ID" value="NZ_JBHTIC010000019.1"/>
</dbReference>
<evidence type="ECO:0000259" key="1">
    <source>
        <dbReference type="Pfam" id="PF18329"/>
    </source>
</evidence>
<name>A0ABW2Z8C8_9FLAO</name>
<evidence type="ECO:0000313" key="3">
    <source>
        <dbReference type="Proteomes" id="UP001597032"/>
    </source>
</evidence>
<dbReference type="InterPro" id="IPR040475">
    <property type="entry name" value="SGBP_B_XBD"/>
</dbReference>
<dbReference type="EMBL" id="JBHTIC010000019">
    <property type="protein sequence ID" value="MFD0762866.1"/>
    <property type="molecule type" value="Genomic_DNA"/>
</dbReference>
<organism evidence="2 3">
    <name type="scientific">Lutibacter aestuarii</name>
    <dbReference type="NCBI Taxonomy" id="861111"/>
    <lineage>
        <taxon>Bacteria</taxon>
        <taxon>Pseudomonadati</taxon>
        <taxon>Bacteroidota</taxon>
        <taxon>Flavobacteriia</taxon>
        <taxon>Flavobacteriales</taxon>
        <taxon>Flavobacteriaceae</taxon>
        <taxon>Lutibacter</taxon>
    </lineage>
</organism>
<feature type="domain" description="Surface glycan-binding protein B xyloglucan binding" evidence="1">
    <location>
        <begin position="213"/>
        <end position="369"/>
    </location>
</feature>
<keyword evidence="3" id="KW-1185">Reference proteome</keyword>
<protein>
    <submittedName>
        <fullName evidence="2">Glycan-binding surface protein</fullName>
    </submittedName>
</protein>
<comment type="caution">
    <text evidence="2">The sequence shown here is derived from an EMBL/GenBank/DDBJ whole genome shotgun (WGS) entry which is preliminary data.</text>
</comment>
<sequence>MKNYVKKYLFLFLIAIFIISCSDVVTYNDNWDDELTSYGPPSITDITIPFDNTSVSTAEFDDMINVIGDNLTDVKSITINDIELDLTTIYATRHKITLAIPREIPQQVTNKVTVITKLGEASHPISVTIPEIKIEGLYNEFALPGETVQIIGSNFDLYNLNEEETVISYNGEDVVATNFTSNTIDIVIPTNAISNSKFVLSSPKVVNPIDISYRNEGYILFNFDNYSDKYVTDGSNEGDPVALNGSFIRMAGSFSAWSYNNLFAKNYSITDQDILDNPQDYYFIFEAYTSSSQPISIDDQIKFNNNTWDPYGNSTPLNTYDTWRTMKTEVVDMFPDSGTYALGKRFFLLCQPKSARSFDFSMANFRFVKK</sequence>
<proteinExistence type="predicted"/>
<dbReference type="InterPro" id="IPR013783">
    <property type="entry name" value="Ig-like_fold"/>
</dbReference>
<dbReference type="Pfam" id="PF18329">
    <property type="entry name" value="SGBP_B_XBD"/>
    <property type="match status" value="1"/>
</dbReference>
<dbReference type="PROSITE" id="PS51257">
    <property type="entry name" value="PROKAR_LIPOPROTEIN"/>
    <property type="match status" value="1"/>
</dbReference>
<dbReference type="Proteomes" id="UP001597032">
    <property type="component" value="Unassembled WGS sequence"/>
</dbReference>